<evidence type="ECO:0000313" key="8">
    <source>
        <dbReference type="Proteomes" id="UP000239863"/>
    </source>
</evidence>
<dbReference type="Proteomes" id="UP000239863">
    <property type="component" value="Unassembled WGS sequence"/>
</dbReference>
<evidence type="ECO:0000256" key="3">
    <source>
        <dbReference type="ARBA" id="ARBA00022989"/>
    </source>
</evidence>
<evidence type="ECO:0000256" key="2">
    <source>
        <dbReference type="ARBA" id="ARBA00022692"/>
    </source>
</evidence>
<dbReference type="AlphaFoldDB" id="A0A2S6FXV4"/>
<evidence type="ECO:0000256" key="4">
    <source>
        <dbReference type="ARBA" id="ARBA00023136"/>
    </source>
</evidence>
<feature type="transmembrane region" description="Helical" evidence="5">
    <location>
        <begin position="188"/>
        <end position="206"/>
    </location>
</feature>
<dbReference type="Pfam" id="PF04893">
    <property type="entry name" value="Yip1"/>
    <property type="match status" value="1"/>
</dbReference>
<feature type="domain" description="Yip1" evidence="6">
    <location>
        <begin position="23"/>
        <end position="226"/>
    </location>
</feature>
<feature type="transmembrane region" description="Helical" evidence="5">
    <location>
        <begin position="213"/>
        <end position="232"/>
    </location>
</feature>
<protein>
    <submittedName>
        <fullName evidence="7">Yip1-like protein</fullName>
    </submittedName>
</protein>
<gene>
    <name evidence="7" type="ORF">BD821_10864</name>
</gene>
<accession>A0A2S6FXV4</accession>
<evidence type="ECO:0000313" key="7">
    <source>
        <dbReference type="EMBL" id="PPK48303.1"/>
    </source>
</evidence>
<reference evidence="7 8" key="1">
    <citation type="submission" date="2018-02" db="EMBL/GenBank/DDBJ databases">
        <title>Genomic Encyclopedia of Archaeal and Bacterial Type Strains, Phase II (KMG-II): from individual species to whole genera.</title>
        <authorList>
            <person name="Goeker M."/>
        </authorList>
    </citation>
    <scope>NUCLEOTIDE SEQUENCE [LARGE SCALE GENOMIC DNA]</scope>
    <source>
        <strain evidence="7 8">DSM 15099</strain>
    </source>
</reference>
<keyword evidence="3 5" id="KW-1133">Transmembrane helix</keyword>
<sequence length="246" mass="26304">MEDNNSVDNVPVLKLTLGEKVKNFFVSPEKLFEYYKDNESYGIRLLIVVVCSAITALILAIASKDKLSGAVSESVKGVDPATAATAQKLAGVFTSPISAVITTIIVTIIAVYFMSLVYFLIAKIFKSTATYRQMVGVYLISYFPVLIGGIIKAIYDIIANKPLDLAAIAEATANMTIADILITKLNVFGLWQMVLIAIGIAVIGNISKKKSAAVVIIVWTLGFILAIGSNSIKNIVPPATSVSPVK</sequence>
<dbReference type="InterPro" id="IPR006977">
    <property type="entry name" value="Yip1_dom"/>
</dbReference>
<feature type="transmembrane region" description="Helical" evidence="5">
    <location>
        <begin position="41"/>
        <end position="62"/>
    </location>
</feature>
<comment type="subcellular location">
    <subcellularLocation>
        <location evidence="1">Membrane</location>
        <topology evidence="1">Multi-pass membrane protein</topology>
    </subcellularLocation>
</comment>
<keyword evidence="2 5" id="KW-0812">Transmembrane</keyword>
<comment type="caution">
    <text evidence="7">The sequence shown here is derived from an EMBL/GenBank/DDBJ whole genome shotgun (WGS) entry which is preliminary data.</text>
</comment>
<feature type="transmembrane region" description="Helical" evidence="5">
    <location>
        <begin position="97"/>
        <end position="122"/>
    </location>
</feature>
<dbReference type="EMBL" id="PTIS01000008">
    <property type="protein sequence ID" value="PPK48303.1"/>
    <property type="molecule type" value="Genomic_DNA"/>
</dbReference>
<evidence type="ECO:0000259" key="6">
    <source>
        <dbReference type="Pfam" id="PF04893"/>
    </source>
</evidence>
<evidence type="ECO:0000256" key="1">
    <source>
        <dbReference type="ARBA" id="ARBA00004141"/>
    </source>
</evidence>
<name>A0A2S6FXV4_9CLOT</name>
<dbReference type="RefSeq" id="WP_169994046.1">
    <property type="nucleotide sequence ID" value="NZ_PTIS01000008.1"/>
</dbReference>
<feature type="transmembrane region" description="Helical" evidence="5">
    <location>
        <begin position="134"/>
        <end position="155"/>
    </location>
</feature>
<evidence type="ECO:0000256" key="5">
    <source>
        <dbReference type="SAM" id="Phobius"/>
    </source>
</evidence>
<dbReference type="GO" id="GO:0016020">
    <property type="term" value="C:membrane"/>
    <property type="evidence" value="ECO:0007669"/>
    <property type="project" value="UniProtKB-SubCell"/>
</dbReference>
<proteinExistence type="predicted"/>
<keyword evidence="4 5" id="KW-0472">Membrane</keyword>
<organism evidence="7 8">
    <name type="scientific">Clostridium algidicarnis DSM 15099</name>
    <dbReference type="NCBI Taxonomy" id="1121295"/>
    <lineage>
        <taxon>Bacteria</taxon>
        <taxon>Bacillati</taxon>
        <taxon>Bacillota</taxon>
        <taxon>Clostridia</taxon>
        <taxon>Eubacteriales</taxon>
        <taxon>Clostridiaceae</taxon>
        <taxon>Clostridium</taxon>
    </lineage>
</organism>